<organism evidence="1 2">
    <name type="scientific">Blastococcus brunescens</name>
    <dbReference type="NCBI Taxonomy" id="1564165"/>
    <lineage>
        <taxon>Bacteria</taxon>
        <taxon>Bacillati</taxon>
        <taxon>Actinomycetota</taxon>
        <taxon>Actinomycetes</taxon>
        <taxon>Geodermatophilales</taxon>
        <taxon>Geodermatophilaceae</taxon>
        <taxon>Blastococcus</taxon>
    </lineage>
</organism>
<gene>
    <name evidence="1" type="ORF">U6N30_11700</name>
</gene>
<proteinExistence type="predicted"/>
<reference evidence="1 2" key="1">
    <citation type="submission" date="2023-12" db="EMBL/GenBank/DDBJ databases">
        <title>Blastococcus brunescens sp. nov., an actonobacterium isolated from sandstone collected in sahara desert.</title>
        <authorList>
            <person name="Gtari M."/>
            <person name="Ghodhbane F."/>
        </authorList>
    </citation>
    <scope>NUCLEOTIDE SEQUENCE [LARGE SCALE GENOMIC DNA]</scope>
    <source>
        <strain evidence="1 2">BMG 8361</strain>
    </source>
</reference>
<name>A0ABZ1B5M8_9ACTN</name>
<dbReference type="Gene3D" id="1.20.58.1480">
    <property type="match status" value="1"/>
</dbReference>
<sequence>MLLDAVSDDPAALSYLVASAALLTTEDRQALLAESATRRRLALESRVLRRELTLLQELGAVPVPLQQFATPMTVN</sequence>
<evidence type="ECO:0000313" key="1">
    <source>
        <dbReference type="EMBL" id="WRL66117.1"/>
    </source>
</evidence>
<dbReference type="Proteomes" id="UP001324287">
    <property type="component" value="Chromosome"/>
</dbReference>
<dbReference type="RefSeq" id="WP_324277434.1">
    <property type="nucleotide sequence ID" value="NZ_CP141261.1"/>
</dbReference>
<dbReference type="EMBL" id="CP141261">
    <property type="protein sequence ID" value="WRL66117.1"/>
    <property type="molecule type" value="Genomic_DNA"/>
</dbReference>
<keyword evidence="2" id="KW-1185">Reference proteome</keyword>
<accession>A0ABZ1B5M8</accession>
<evidence type="ECO:0000313" key="2">
    <source>
        <dbReference type="Proteomes" id="UP001324287"/>
    </source>
</evidence>
<protein>
    <submittedName>
        <fullName evidence="1">Uncharacterized protein</fullName>
    </submittedName>
</protein>